<keyword evidence="3" id="KW-0732">Signal</keyword>
<evidence type="ECO:0000313" key="5">
    <source>
        <dbReference type="Proteomes" id="UP000050795"/>
    </source>
</evidence>
<dbReference type="AlphaFoldDB" id="A0AA85K663"/>
<sequence>MNLHILLLTVSILFFGYVHCRRQSATPTEICNLPLNIGHGLLKKSRYYYNKATNQCSAFAYKGMRGNANRFRTKEECERTCVKAKVASTGDRRPTLPVRYSDTRRPTQNSRDYDNKYATRAPSRERTREPTTRIVYITRSTPRYGRRS</sequence>
<evidence type="ECO:0000259" key="4">
    <source>
        <dbReference type="PROSITE" id="PS50279"/>
    </source>
</evidence>
<organism evidence="5 6">
    <name type="scientific">Trichobilharzia regenti</name>
    <name type="common">Nasal bird schistosome</name>
    <dbReference type="NCBI Taxonomy" id="157069"/>
    <lineage>
        <taxon>Eukaryota</taxon>
        <taxon>Metazoa</taxon>
        <taxon>Spiralia</taxon>
        <taxon>Lophotrochozoa</taxon>
        <taxon>Platyhelminthes</taxon>
        <taxon>Trematoda</taxon>
        <taxon>Digenea</taxon>
        <taxon>Strigeidida</taxon>
        <taxon>Schistosomatoidea</taxon>
        <taxon>Schistosomatidae</taxon>
        <taxon>Trichobilharzia</taxon>
    </lineage>
</organism>
<feature type="compositionally biased region" description="Basic and acidic residues" evidence="2">
    <location>
        <begin position="101"/>
        <end position="131"/>
    </location>
</feature>
<evidence type="ECO:0000313" key="6">
    <source>
        <dbReference type="WBParaSite" id="TREG1_61790.1"/>
    </source>
</evidence>
<reference evidence="5" key="1">
    <citation type="submission" date="2022-06" db="EMBL/GenBank/DDBJ databases">
        <authorList>
            <person name="Berger JAMES D."/>
            <person name="Berger JAMES D."/>
        </authorList>
    </citation>
    <scope>NUCLEOTIDE SEQUENCE [LARGE SCALE GENOMIC DNA]</scope>
</reference>
<name>A0AA85K663_TRIRE</name>
<dbReference type="Pfam" id="PF00014">
    <property type="entry name" value="Kunitz_BPTI"/>
    <property type="match status" value="1"/>
</dbReference>
<feature type="domain" description="BPTI/Kunitz inhibitor" evidence="4">
    <location>
        <begin position="31"/>
        <end position="81"/>
    </location>
</feature>
<dbReference type="SMART" id="SM00131">
    <property type="entry name" value="KU"/>
    <property type="match status" value="1"/>
</dbReference>
<keyword evidence="1" id="KW-1015">Disulfide bond</keyword>
<accession>A0AA85K663</accession>
<protein>
    <submittedName>
        <fullName evidence="6">BPTI/Kunitz inhibitor domain-containing protein</fullName>
    </submittedName>
</protein>
<feature type="chain" id="PRO_5041653619" evidence="3">
    <location>
        <begin position="21"/>
        <end position="148"/>
    </location>
</feature>
<keyword evidence="5" id="KW-1185">Reference proteome</keyword>
<dbReference type="SUPFAM" id="SSF57362">
    <property type="entry name" value="BPTI-like"/>
    <property type="match status" value="1"/>
</dbReference>
<feature type="signal peptide" evidence="3">
    <location>
        <begin position="1"/>
        <end position="20"/>
    </location>
</feature>
<dbReference type="InterPro" id="IPR050098">
    <property type="entry name" value="TFPI/VKTCI-like"/>
</dbReference>
<dbReference type="CDD" id="cd22593">
    <property type="entry name" value="Kunitz_conkunitzin"/>
    <property type="match status" value="1"/>
</dbReference>
<feature type="region of interest" description="Disordered" evidence="2">
    <location>
        <begin position="87"/>
        <end position="132"/>
    </location>
</feature>
<dbReference type="InterPro" id="IPR036880">
    <property type="entry name" value="Kunitz_BPTI_sf"/>
</dbReference>
<dbReference type="PANTHER" id="PTHR10083:SF374">
    <property type="entry name" value="BPTI_KUNITZ INHIBITOR DOMAIN-CONTAINING PROTEIN"/>
    <property type="match status" value="1"/>
</dbReference>
<proteinExistence type="predicted"/>
<dbReference type="PANTHER" id="PTHR10083">
    <property type="entry name" value="KUNITZ-TYPE PROTEASE INHIBITOR-RELATED"/>
    <property type="match status" value="1"/>
</dbReference>
<evidence type="ECO:0000256" key="2">
    <source>
        <dbReference type="SAM" id="MobiDB-lite"/>
    </source>
</evidence>
<dbReference type="PROSITE" id="PS50279">
    <property type="entry name" value="BPTI_KUNITZ_2"/>
    <property type="match status" value="1"/>
</dbReference>
<dbReference type="Proteomes" id="UP000050795">
    <property type="component" value="Unassembled WGS sequence"/>
</dbReference>
<evidence type="ECO:0000256" key="1">
    <source>
        <dbReference type="ARBA" id="ARBA00023157"/>
    </source>
</evidence>
<dbReference type="GO" id="GO:0005615">
    <property type="term" value="C:extracellular space"/>
    <property type="evidence" value="ECO:0007669"/>
    <property type="project" value="TreeGrafter"/>
</dbReference>
<dbReference type="GO" id="GO:0004867">
    <property type="term" value="F:serine-type endopeptidase inhibitor activity"/>
    <property type="evidence" value="ECO:0007669"/>
    <property type="project" value="InterPro"/>
</dbReference>
<reference evidence="6" key="2">
    <citation type="submission" date="2023-11" db="UniProtKB">
        <authorList>
            <consortium name="WormBaseParasite"/>
        </authorList>
    </citation>
    <scope>IDENTIFICATION</scope>
</reference>
<dbReference type="Gene3D" id="4.10.410.10">
    <property type="entry name" value="Pancreatic trypsin inhibitor Kunitz domain"/>
    <property type="match status" value="1"/>
</dbReference>
<dbReference type="InterPro" id="IPR002223">
    <property type="entry name" value="Kunitz_BPTI"/>
</dbReference>
<evidence type="ECO:0000256" key="3">
    <source>
        <dbReference type="SAM" id="SignalP"/>
    </source>
</evidence>
<dbReference type="WBParaSite" id="TREG1_61790.1">
    <property type="protein sequence ID" value="TREG1_61790.1"/>
    <property type="gene ID" value="TREG1_61790"/>
</dbReference>